<evidence type="ECO:0000256" key="2">
    <source>
        <dbReference type="ARBA" id="ARBA00004725"/>
    </source>
</evidence>
<dbReference type="Pfam" id="PF01180">
    <property type="entry name" value="DHO_dh"/>
    <property type="match status" value="1"/>
</dbReference>
<dbReference type="GO" id="GO:0006207">
    <property type="term" value="P:'de novo' pyrimidine nucleobase biosynthetic process"/>
    <property type="evidence" value="ECO:0007669"/>
    <property type="project" value="TreeGrafter"/>
</dbReference>
<dbReference type="PANTHER" id="PTHR48109:SF3">
    <property type="entry name" value="SLL0744 PROTEIN"/>
    <property type="match status" value="1"/>
</dbReference>
<dbReference type="RefSeq" id="WP_146459284.1">
    <property type="nucleotide sequence ID" value="NZ_SJPW01000005.1"/>
</dbReference>
<dbReference type="EMBL" id="SJPW01000005">
    <property type="protein sequence ID" value="TWU50560.1"/>
    <property type="molecule type" value="Genomic_DNA"/>
</dbReference>
<keyword evidence="4" id="KW-0288">FMN</keyword>
<dbReference type="PANTHER" id="PTHR48109">
    <property type="entry name" value="DIHYDROOROTATE DEHYDROGENASE (QUINONE), MITOCHONDRIAL-RELATED"/>
    <property type="match status" value="1"/>
</dbReference>
<dbReference type="OrthoDB" id="9794954at2"/>
<evidence type="ECO:0000313" key="9">
    <source>
        <dbReference type="EMBL" id="TWU50560.1"/>
    </source>
</evidence>
<keyword evidence="6 9" id="KW-0560">Oxidoreductase</keyword>
<evidence type="ECO:0000256" key="5">
    <source>
        <dbReference type="ARBA" id="ARBA00022975"/>
    </source>
</evidence>
<reference evidence="9 10" key="1">
    <citation type="submission" date="2019-02" db="EMBL/GenBank/DDBJ databases">
        <title>Deep-cultivation of Planctomycetes and their phenomic and genomic characterization uncovers novel biology.</title>
        <authorList>
            <person name="Wiegand S."/>
            <person name="Jogler M."/>
            <person name="Boedeker C."/>
            <person name="Pinto D."/>
            <person name="Vollmers J."/>
            <person name="Rivas-Marin E."/>
            <person name="Kohn T."/>
            <person name="Peeters S.H."/>
            <person name="Heuer A."/>
            <person name="Rast P."/>
            <person name="Oberbeckmann S."/>
            <person name="Bunk B."/>
            <person name="Jeske O."/>
            <person name="Meyerdierks A."/>
            <person name="Storesund J.E."/>
            <person name="Kallscheuer N."/>
            <person name="Luecker S."/>
            <person name="Lage O.M."/>
            <person name="Pohl T."/>
            <person name="Merkel B.J."/>
            <person name="Hornburger P."/>
            <person name="Mueller R.-W."/>
            <person name="Bruemmer F."/>
            <person name="Labrenz M."/>
            <person name="Spormann A.M."/>
            <person name="Op Den Camp H."/>
            <person name="Overmann J."/>
            <person name="Amann R."/>
            <person name="Jetten M.S.M."/>
            <person name="Mascher T."/>
            <person name="Medema M.H."/>
            <person name="Devos D.P."/>
            <person name="Kaster A.-K."/>
            <person name="Ovreas L."/>
            <person name="Rohde M."/>
            <person name="Galperin M.Y."/>
            <person name="Jogler C."/>
        </authorList>
    </citation>
    <scope>NUCLEOTIDE SEQUENCE [LARGE SCALE GENOMIC DNA]</scope>
    <source>
        <strain evidence="9 10">Poly51</strain>
    </source>
</reference>
<name>A0A5C6EQI7_9BACT</name>
<dbReference type="PIRSF" id="PIRSF000164">
    <property type="entry name" value="DHO_oxidase"/>
    <property type="match status" value="1"/>
</dbReference>
<feature type="region of interest" description="Disordered" evidence="7">
    <location>
        <begin position="325"/>
        <end position="347"/>
    </location>
</feature>
<dbReference type="InterPro" id="IPR050074">
    <property type="entry name" value="DHO_dehydrogenase"/>
</dbReference>
<organism evidence="9 10">
    <name type="scientific">Rubripirellula tenax</name>
    <dbReference type="NCBI Taxonomy" id="2528015"/>
    <lineage>
        <taxon>Bacteria</taxon>
        <taxon>Pseudomonadati</taxon>
        <taxon>Planctomycetota</taxon>
        <taxon>Planctomycetia</taxon>
        <taxon>Pirellulales</taxon>
        <taxon>Pirellulaceae</taxon>
        <taxon>Rubripirellula</taxon>
    </lineage>
</organism>
<dbReference type="GO" id="GO:0044205">
    <property type="term" value="P:'de novo' UMP biosynthetic process"/>
    <property type="evidence" value="ECO:0007669"/>
    <property type="project" value="UniProtKB-UniPathway"/>
</dbReference>
<dbReference type="InterPro" id="IPR013785">
    <property type="entry name" value="Aldolase_TIM"/>
</dbReference>
<sequence length="347" mass="37418">MSGELATKYLGIELVSPVIVGACPLTLEPETVRQFVGAGVGAVVLPSMMQEQIVHRLMKPHDPLGAIEKSGYQPQQDKYNGGTEAYLKTIATLKKTCPVPVIASLSGSSTGPWLAYAMEIESAGADALEINLQQAIFDTRETSNDVEARLCQLVHDVQARLSIPVAAKISQRYTNVSSMARQLHEAGAAGLVVFTHVPAWDVSTDRMHWMIHWELSPVGSLGGILEGVVRASSADQGLSIAASGGVSTAEDAIKAMIAGADVVMVTSAVYREGPDAIRNIVDGIERHLGRTHYPTLKQFRAACPKEHFDEERLLRLEHVDPLTRGDTYFDPTPTVSPQTGDAFGHRN</sequence>
<dbReference type="UniPathway" id="UPA00070"/>
<accession>A0A5C6EQI7</accession>
<dbReference type="AlphaFoldDB" id="A0A5C6EQI7"/>
<dbReference type="NCBIfam" id="NF005741">
    <property type="entry name" value="PRK07565.1"/>
    <property type="match status" value="1"/>
</dbReference>
<evidence type="ECO:0000256" key="6">
    <source>
        <dbReference type="ARBA" id="ARBA00023002"/>
    </source>
</evidence>
<evidence type="ECO:0000256" key="4">
    <source>
        <dbReference type="ARBA" id="ARBA00022643"/>
    </source>
</evidence>
<dbReference type="InterPro" id="IPR012135">
    <property type="entry name" value="Dihydroorotate_DH_1_2"/>
</dbReference>
<evidence type="ECO:0000256" key="3">
    <source>
        <dbReference type="ARBA" id="ARBA00022630"/>
    </source>
</evidence>
<dbReference type="InterPro" id="IPR005720">
    <property type="entry name" value="Dihydroorotate_DH_cat"/>
</dbReference>
<evidence type="ECO:0000259" key="8">
    <source>
        <dbReference type="Pfam" id="PF01180"/>
    </source>
</evidence>
<comment type="caution">
    <text evidence="9">The sequence shown here is derived from an EMBL/GenBank/DDBJ whole genome shotgun (WGS) entry which is preliminary data.</text>
</comment>
<keyword evidence="3" id="KW-0285">Flavoprotein</keyword>
<evidence type="ECO:0000313" key="10">
    <source>
        <dbReference type="Proteomes" id="UP000318288"/>
    </source>
</evidence>
<keyword evidence="5" id="KW-0665">Pyrimidine biosynthesis</keyword>
<comment type="cofactor">
    <cofactor evidence="1">
        <name>FMN</name>
        <dbReference type="ChEBI" id="CHEBI:58210"/>
    </cofactor>
</comment>
<dbReference type="SUPFAM" id="SSF51395">
    <property type="entry name" value="FMN-linked oxidoreductases"/>
    <property type="match status" value="1"/>
</dbReference>
<evidence type="ECO:0000256" key="7">
    <source>
        <dbReference type="SAM" id="MobiDB-lite"/>
    </source>
</evidence>
<feature type="domain" description="Dihydroorotate dehydrogenase catalytic" evidence="8">
    <location>
        <begin position="80"/>
        <end position="288"/>
    </location>
</feature>
<evidence type="ECO:0000256" key="1">
    <source>
        <dbReference type="ARBA" id="ARBA00001917"/>
    </source>
</evidence>
<dbReference type="Proteomes" id="UP000318288">
    <property type="component" value="Unassembled WGS sequence"/>
</dbReference>
<protein>
    <submittedName>
        <fullName evidence="9">Dihydroorotate dehydrogenase B (NAD(+)), catalytic subunit</fullName>
        <ecNumber evidence="9">1.3.1.14</ecNumber>
    </submittedName>
</protein>
<comment type="pathway">
    <text evidence="2">Pyrimidine metabolism; UMP biosynthesis via de novo pathway.</text>
</comment>
<dbReference type="GO" id="GO:0004589">
    <property type="term" value="F:dihydroorotate dehydrogenase (NAD+) activity"/>
    <property type="evidence" value="ECO:0007669"/>
    <property type="project" value="UniProtKB-EC"/>
</dbReference>
<dbReference type="Gene3D" id="3.20.20.70">
    <property type="entry name" value="Aldolase class I"/>
    <property type="match status" value="1"/>
</dbReference>
<keyword evidence="10" id="KW-1185">Reference proteome</keyword>
<dbReference type="GO" id="GO:0005737">
    <property type="term" value="C:cytoplasm"/>
    <property type="evidence" value="ECO:0007669"/>
    <property type="project" value="InterPro"/>
</dbReference>
<proteinExistence type="predicted"/>
<dbReference type="EC" id="1.3.1.14" evidence="9"/>
<gene>
    <name evidence="9" type="primary">pyrD_2</name>
    <name evidence="9" type="ORF">Poly51_38520</name>
</gene>